<dbReference type="EMBL" id="MU005966">
    <property type="protein sequence ID" value="KAF2862358.1"/>
    <property type="molecule type" value="Genomic_DNA"/>
</dbReference>
<reference evidence="2" key="1">
    <citation type="journal article" date="2020" name="Stud. Mycol.">
        <title>101 Dothideomycetes genomes: a test case for predicting lifestyles and emergence of pathogens.</title>
        <authorList>
            <person name="Haridas S."/>
            <person name="Albert R."/>
            <person name="Binder M."/>
            <person name="Bloem J."/>
            <person name="Labutti K."/>
            <person name="Salamov A."/>
            <person name="Andreopoulos B."/>
            <person name="Baker S."/>
            <person name="Barry K."/>
            <person name="Bills G."/>
            <person name="Bluhm B."/>
            <person name="Cannon C."/>
            <person name="Castanera R."/>
            <person name="Culley D."/>
            <person name="Daum C."/>
            <person name="Ezra D."/>
            <person name="Gonzalez J."/>
            <person name="Henrissat B."/>
            <person name="Kuo A."/>
            <person name="Liang C."/>
            <person name="Lipzen A."/>
            <person name="Lutzoni F."/>
            <person name="Magnuson J."/>
            <person name="Mondo S."/>
            <person name="Nolan M."/>
            <person name="Ohm R."/>
            <person name="Pangilinan J."/>
            <person name="Park H.-J."/>
            <person name="Ramirez L."/>
            <person name="Alfaro M."/>
            <person name="Sun H."/>
            <person name="Tritt A."/>
            <person name="Yoshinaga Y."/>
            <person name="Zwiers L.-H."/>
            <person name="Turgeon B."/>
            <person name="Goodwin S."/>
            <person name="Spatafora J."/>
            <person name="Crous P."/>
            <person name="Grigoriev I."/>
        </authorList>
    </citation>
    <scope>NUCLEOTIDE SEQUENCE</scope>
    <source>
        <strain evidence="2">CBS 480.64</strain>
    </source>
</reference>
<feature type="region of interest" description="Disordered" evidence="1">
    <location>
        <begin position="40"/>
        <end position="66"/>
    </location>
</feature>
<name>A0A6A7C6N7_9PEZI</name>
<evidence type="ECO:0000313" key="3">
    <source>
        <dbReference type="Proteomes" id="UP000799421"/>
    </source>
</evidence>
<feature type="compositionally biased region" description="Polar residues" evidence="1">
    <location>
        <begin position="50"/>
        <end position="66"/>
    </location>
</feature>
<proteinExistence type="predicted"/>
<evidence type="ECO:0000313" key="2">
    <source>
        <dbReference type="EMBL" id="KAF2862358.1"/>
    </source>
</evidence>
<gene>
    <name evidence="2" type="ORF">K470DRAFT_255991</name>
</gene>
<keyword evidence="3" id="KW-1185">Reference proteome</keyword>
<dbReference type="AlphaFoldDB" id="A0A6A7C6N7"/>
<organism evidence="2 3">
    <name type="scientific">Piedraia hortae CBS 480.64</name>
    <dbReference type="NCBI Taxonomy" id="1314780"/>
    <lineage>
        <taxon>Eukaryota</taxon>
        <taxon>Fungi</taxon>
        <taxon>Dikarya</taxon>
        <taxon>Ascomycota</taxon>
        <taxon>Pezizomycotina</taxon>
        <taxon>Dothideomycetes</taxon>
        <taxon>Dothideomycetidae</taxon>
        <taxon>Capnodiales</taxon>
        <taxon>Piedraiaceae</taxon>
        <taxon>Piedraia</taxon>
    </lineage>
</organism>
<protein>
    <submittedName>
        <fullName evidence="2">Uncharacterized protein</fullName>
    </submittedName>
</protein>
<evidence type="ECO:0000256" key="1">
    <source>
        <dbReference type="SAM" id="MobiDB-lite"/>
    </source>
</evidence>
<accession>A0A6A7C6N7</accession>
<dbReference type="Proteomes" id="UP000799421">
    <property type="component" value="Unassembled WGS sequence"/>
</dbReference>
<sequence length="66" mass="6838">MPGQRPRRAIGRPARLTTLVLANGEDTSADAHQVGAPAAATQFGTPAPAETTQTPSATWLTKMTGH</sequence>